<feature type="transmembrane region" description="Helical" evidence="6">
    <location>
        <begin position="131"/>
        <end position="154"/>
    </location>
</feature>
<protein>
    <recommendedName>
        <fullName evidence="9">Branched-chain amino acid ABC transporter permease</fullName>
    </recommendedName>
</protein>
<proteinExistence type="predicted"/>
<feature type="transmembrane region" description="Helical" evidence="6">
    <location>
        <begin position="230"/>
        <end position="249"/>
    </location>
</feature>
<evidence type="ECO:0000313" key="7">
    <source>
        <dbReference type="EMBL" id="GGA28029.1"/>
    </source>
</evidence>
<dbReference type="GO" id="GO:0015658">
    <property type="term" value="F:branched-chain amino acid transmembrane transporter activity"/>
    <property type="evidence" value="ECO:0007669"/>
    <property type="project" value="InterPro"/>
</dbReference>
<feature type="transmembrane region" description="Helical" evidence="6">
    <location>
        <begin position="304"/>
        <end position="328"/>
    </location>
</feature>
<keyword evidence="3 6" id="KW-0812">Transmembrane</keyword>
<dbReference type="PANTHER" id="PTHR30482:SF17">
    <property type="entry name" value="ABC TRANSPORTER ATP-BINDING PROTEIN"/>
    <property type="match status" value="1"/>
</dbReference>
<dbReference type="CDD" id="cd06581">
    <property type="entry name" value="TM_PBP1_LivM_like"/>
    <property type="match status" value="1"/>
</dbReference>
<gene>
    <name evidence="7" type="ORF">GCM10011498_31360</name>
</gene>
<sequence length="434" mass="46866">MTDTTSIMTKKRSYGGLSTGTVAPWVICTAILLVLPYVFQSNSALTIMNQMAITIVFALAYNMLLGQGGMLSFGHAVYMGMGGFMCMHVMNWVEYQNIPLPLPLLPVVGGLFGMGMATIIGSFSTRTAGTVFAMISLGIGELIAASSVIVVAFFGGEEGVSGDRTYGLPVFGYEFLTKIEVYYLTAGWLVLSALLMYLFSRTPVGRMANAVRDNPERAQFLGYSARWVRFYSFCASGFFAGVAGGLFAINFEILTEENLNLVTSGSILLITFLGGVGFFFGPIIGAIVFTLLQSVLSLQTELWQLYVGALFVLTVMYFPGGLAGVIMMHVAPYKLGKLGTLVVPYFKTVLPAAIGILGLASFCEIMFHFKHAAVGENDMSLFGIEFSTHSPLPWIVIVGVTLVCFWIAKRNSAELRETWGNANVLSSPKEGGAQ</sequence>
<dbReference type="PANTHER" id="PTHR30482">
    <property type="entry name" value="HIGH-AFFINITY BRANCHED-CHAIN AMINO ACID TRANSPORT SYSTEM PERMEASE"/>
    <property type="match status" value="1"/>
</dbReference>
<feature type="transmembrane region" description="Helical" evidence="6">
    <location>
        <begin position="181"/>
        <end position="199"/>
    </location>
</feature>
<dbReference type="Proteomes" id="UP000628017">
    <property type="component" value="Unassembled WGS sequence"/>
</dbReference>
<feature type="transmembrane region" description="Helical" evidence="6">
    <location>
        <begin position="45"/>
        <end position="64"/>
    </location>
</feature>
<accession>A0A916R2E4</accession>
<reference evidence="7" key="2">
    <citation type="submission" date="2020-09" db="EMBL/GenBank/DDBJ databases">
        <authorList>
            <person name="Sun Q."/>
            <person name="Zhou Y."/>
        </authorList>
    </citation>
    <scope>NUCLEOTIDE SEQUENCE</scope>
    <source>
        <strain evidence="7">CGMCC 1.15880</strain>
    </source>
</reference>
<keyword evidence="8" id="KW-1185">Reference proteome</keyword>
<dbReference type="GO" id="GO:0005886">
    <property type="term" value="C:plasma membrane"/>
    <property type="evidence" value="ECO:0007669"/>
    <property type="project" value="UniProtKB-SubCell"/>
</dbReference>
<feature type="transmembrane region" description="Helical" evidence="6">
    <location>
        <begin position="269"/>
        <end position="292"/>
    </location>
</feature>
<evidence type="ECO:0000256" key="6">
    <source>
        <dbReference type="SAM" id="Phobius"/>
    </source>
</evidence>
<evidence type="ECO:0008006" key="9">
    <source>
        <dbReference type="Google" id="ProtNLM"/>
    </source>
</evidence>
<evidence type="ECO:0000256" key="3">
    <source>
        <dbReference type="ARBA" id="ARBA00022692"/>
    </source>
</evidence>
<dbReference type="Pfam" id="PF02653">
    <property type="entry name" value="BPD_transp_2"/>
    <property type="match status" value="1"/>
</dbReference>
<dbReference type="InterPro" id="IPR043428">
    <property type="entry name" value="LivM-like"/>
</dbReference>
<evidence type="ECO:0000256" key="4">
    <source>
        <dbReference type="ARBA" id="ARBA00022989"/>
    </source>
</evidence>
<evidence type="ECO:0000256" key="1">
    <source>
        <dbReference type="ARBA" id="ARBA00004651"/>
    </source>
</evidence>
<reference evidence="7" key="1">
    <citation type="journal article" date="2014" name="Int. J. Syst. Evol. Microbiol.">
        <title>Complete genome sequence of Corynebacterium casei LMG S-19264T (=DSM 44701T), isolated from a smear-ripened cheese.</title>
        <authorList>
            <consortium name="US DOE Joint Genome Institute (JGI-PGF)"/>
            <person name="Walter F."/>
            <person name="Albersmeier A."/>
            <person name="Kalinowski J."/>
            <person name="Ruckert C."/>
        </authorList>
    </citation>
    <scope>NUCLEOTIDE SEQUENCE</scope>
    <source>
        <strain evidence="7">CGMCC 1.15880</strain>
    </source>
</reference>
<keyword evidence="5 6" id="KW-0472">Membrane</keyword>
<keyword evidence="4 6" id="KW-1133">Transmembrane helix</keyword>
<evidence type="ECO:0000256" key="2">
    <source>
        <dbReference type="ARBA" id="ARBA00022475"/>
    </source>
</evidence>
<feature type="transmembrane region" description="Helical" evidence="6">
    <location>
        <begin position="76"/>
        <end position="93"/>
    </location>
</feature>
<comment type="subcellular location">
    <subcellularLocation>
        <location evidence="1">Cell membrane</location>
        <topology evidence="1">Multi-pass membrane protein</topology>
    </subcellularLocation>
</comment>
<organism evidence="7 8">
    <name type="scientific">Neptunicoccus cionae</name>
    <dbReference type="NCBI Taxonomy" id="2035344"/>
    <lineage>
        <taxon>Bacteria</taxon>
        <taxon>Pseudomonadati</taxon>
        <taxon>Pseudomonadota</taxon>
        <taxon>Alphaproteobacteria</taxon>
        <taxon>Rhodobacterales</taxon>
        <taxon>Paracoccaceae</taxon>
        <taxon>Neptunicoccus</taxon>
    </lineage>
</organism>
<feature type="transmembrane region" description="Helical" evidence="6">
    <location>
        <begin position="21"/>
        <end position="39"/>
    </location>
</feature>
<feature type="transmembrane region" description="Helical" evidence="6">
    <location>
        <begin position="105"/>
        <end position="124"/>
    </location>
</feature>
<comment type="caution">
    <text evidence="7">The sequence shown here is derived from an EMBL/GenBank/DDBJ whole genome shotgun (WGS) entry which is preliminary data.</text>
</comment>
<name>A0A916R2E4_9RHOB</name>
<dbReference type="EMBL" id="BMKA01000005">
    <property type="protein sequence ID" value="GGA28029.1"/>
    <property type="molecule type" value="Genomic_DNA"/>
</dbReference>
<evidence type="ECO:0000313" key="8">
    <source>
        <dbReference type="Proteomes" id="UP000628017"/>
    </source>
</evidence>
<dbReference type="RefSeq" id="WP_188677495.1">
    <property type="nucleotide sequence ID" value="NZ_BMKA01000005.1"/>
</dbReference>
<feature type="transmembrane region" description="Helical" evidence="6">
    <location>
        <begin position="348"/>
        <end position="369"/>
    </location>
</feature>
<evidence type="ECO:0000256" key="5">
    <source>
        <dbReference type="ARBA" id="ARBA00023136"/>
    </source>
</evidence>
<dbReference type="InterPro" id="IPR001851">
    <property type="entry name" value="ABC_transp_permease"/>
</dbReference>
<dbReference type="AlphaFoldDB" id="A0A916R2E4"/>
<keyword evidence="2" id="KW-1003">Cell membrane</keyword>